<name>A0A1I4GUN8_9FIRM</name>
<keyword evidence="2" id="KW-0028">Amino-acid biosynthesis</keyword>
<dbReference type="Gene3D" id="3.30.1330.40">
    <property type="entry name" value="RutC-like"/>
    <property type="match status" value="1"/>
</dbReference>
<protein>
    <recommendedName>
        <fullName evidence="1 2">chorismate mutase</fullName>
        <ecNumber evidence="1 2">5.4.99.5</ecNumber>
    </recommendedName>
</protein>
<organism evidence="3 4">
    <name type="scientific">Pelosinus propionicus DSM 13327</name>
    <dbReference type="NCBI Taxonomy" id="1123291"/>
    <lineage>
        <taxon>Bacteria</taxon>
        <taxon>Bacillati</taxon>
        <taxon>Bacillota</taxon>
        <taxon>Negativicutes</taxon>
        <taxon>Selenomonadales</taxon>
        <taxon>Sporomusaceae</taxon>
        <taxon>Pelosinus</taxon>
    </lineage>
</organism>
<dbReference type="EMBL" id="FOTS01000001">
    <property type="protein sequence ID" value="SFL32871.1"/>
    <property type="molecule type" value="Genomic_DNA"/>
</dbReference>
<evidence type="ECO:0000313" key="3">
    <source>
        <dbReference type="EMBL" id="SFL32871.1"/>
    </source>
</evidence>
<dbReference type="PANTHER" id="PTHR21164:SF0">
    <property type="entry name" value="CHORISMATE MUTASE AROH"/>
    <property type="match status" value="1"/>
</dbReference>
<keyword evidence="2" id="KW-0413">Isomerase</keyword>
<dbReference type="RefSeq" id="WP_090931999.1">
    <property type="nucleotide sequence ID" value="NZ_FOTS01000001.1"/>
</dbReference>
<dbReference type="GO" id="GO:0046417">
    <property type="term" value="P:chorismate metabolic process"/>
    <property type="evidence" value="ECO:0007669"/>
    <property type="project" value="TreeGrafter"/>
</dbReference>
<evidence type="ECO:0000313" key="4">
    <source>
        <dbReference type="Proteomes" id="UP000199520"/>
    </source>
</evidence>
<evidence type="ECO:0000256" key="1">
    <source>
        <dbReference type="NCBIfam" id="TIGR01796"/>
    </source>
</evidence>
<sequence>MAGGNAAIVVHAIVINPNLCIMYRGYKAVYIELFISKNVITERMINLLRGIRGATTVVKNESTEIIERVTELLIAIVQANKFEIEDIGAVIFSSTPDINATFPAIAARNIGWTEVPLFGTQEIDSPNGVPQCIRVLILLNTDRSQKGINHIYLREAVVLRQDLKQESHVSES</sequence>
<keyword evidence="4" id="KW-1185">Reference proteome</keyword>
<dbReference type="GO" id="GO:0004106">
    <property type="term" value="F:chorismate mutase activity"/>
    <property type="evidence" value="ECO:0007669"/>
    <property type="project" value="UniProtKB-UniRule"/>
</dbReference>
<dbReference type="PROSITE" id="PS51167">
    <property type="entry name" value="CHORISMATE_MUT_1"/>
    <property type="match status" value="1"/>
</dbReference>
<dbReference type="Pfam" id="PF07736">
    <property type="entry name" value="CM_1"/>
    <property type="match status" value="1"/>
</dbReference>
<dbReference type="InterPro" id="IPR008243">
    <property type="entry name" value="Chorismate_mutase_AroH"/>
</dbReference>
<gene>
    <name evidence="3" type="ORF">SAMN04490355_1001173</name>
</gene>
<dbReference type="Proteomes" id="UP000199520">
    <property type="component" value="Unassembled WGS sequence"/>
</dbReference>
<dbReference type="STRING" id="1123291.SAMN04490355_1001173"/>
<keyword evidence="2" id="KW-0057">Aromatic amino acid biosynthesis</keyword>
<evidence type="ECO:0000256" key="2">
    <source>
        <dbReference type="PROSITE-ProRule" id="PRU00514"/>
    </source>
</evidence>
<dbReference type="InterPro" id="IPR035959">
    <property type="entry name" value="RutC-like_sf"/>
</dbReference>
<dbReference type="NCBIfam" id="TIGR01796">
    <property type="entry name" value="CM_mono_aroH"/>
    <property type="match status" value="1"/>
</dbReference>
<accession>A0A1I4GUN8</accession>
<dbReference type="OrthoDB" id="9802232at2"/>
<dbReference type="GO" id="GO:0009073">
    <property type="term" value="P:aromatic amino acid family biosynthetic process"/>
    <property type="evidence" value="ECO:0007669"/>
    <property type="project" value="UniProtKB-UniRule"/>
</dbReference>
<dbReference type="CDD" id="cd02185">
    <property type="entry name" value="AroH"/>
    <property type="match status" value="1"/>
</dbReference>
<dbReference type="GO" id="GO:0008652">
    <property type="term" value="P:amino acid biosynthetic process"/>
    <property type="evidence" value="ECO:0007669"/>
    <property type="project" value="UniProtKB-UniRule"/>
</dbReference>
<dbReference type="AlphaFoldDB" id="A0A1I4GUN8"/>
<dbReference type="EC" id="5.4.99.5" evidence="1 2"/>
<comment type="catalytic activity">
    <reaction evidence="2">
        <text>chorismate = prephenate</text>
        <dbReference type="Rhea" id="RHEA:13897"/>
        <dbReference type="ChEBI" id="CHEBI:29748"/>
        <dbReference type="ChEBI" id="CHEBI:29934"/>
        <dbReference type="EC" id="5.4.99.5"/>
    </reaction>
</comment>
<dbReference type="PANTHER" id="PTHR21164">
    <property type="entry name" value="CHORISMATE MUTASE"/>
    <property type="match status" value="1"/>
</dbReference>
<reference evidence="4" key="1">
    <citation type="submission" date="2016-10" db="EMBL/GenBank/DDBJ databases">
        <authorList>
            <person name="Varghese N."/>
            <person name="Submissions S."/>
        </authorList>
    </citation>
    <scope>NUCLEOTIDE SEQUENCE [LARGE SCALE GENOMIC DNA]</scope>
    <source>
        <strain evidence="4">DSM 13327</strain>
    </source>
</reference>
<dbReference type="SUPFAM" id="SSF55298">
    <property type="entry name" value="YjgF-like"/>
    <property type="match status" value="1"/>
</dbReference>
<proteinExistence type="predicted"/>